<keyword evidence="1" id="KW-0472">Membrane</keyword>
<feature type="transmembrane region" description="Helical" evidence="1">
    <location>
        <begin position="78"/>
        <end position="96"/>
    </location>
</feature>
<evidence type="ECO:0000313" key="3">
    <source>
        <dbReference type="Proteomes" id="UP000708208"/>
    </source>
</evidence>
<keyword evidence="1" id="KW-0812">Transmembrane</keyword>
<sequence length="114" mass="12711">IGTDPLQNIGTIQISSFQLIYCISNNLHTPRYLTVNRGAERFPLNIKGIGSSIPSPPLVGYWDFRRPDFFMKNALRHVGYYGYSVAFCILGTVFICPGTHGKSLGKILGEINKF</sequence>
<reference evidence="2" key="1">
    <citation type="submission" date="2021-06" db="EMBL/GenBank/DDBJ databases">
        <authorList>
            <person name="Hodson N. C."/>
            <person name="Mongue J. A."/>
            <person name="Jaron S. K."/>
        </authorList>
    </citation>
    <scope>NUCLEOTIDE SEQUENCE</scope>
</reference>
<proteinExistence type="predicted"/>
<keyword evidence="3" id="KW-1185">Reference proteome</keyword>
<dbReference type="AlphaFoldDB" id="A0A8J2NTT9"/>
<evidence type="ECO:0000313" key="2">
    <source>
        <dbReference type="EMBL" id="CAG7725868.1"/>
    </source>
</evidence>
<dbReference type="EMBL" id="CAJVCH010127742">
    <property type="protein sequence ID" value="CAG7725868.1"/>
    <property type="molecule type" value="Genomic_DNA"/>
</dbReference>
<dbReference type="Proteomes" id="UP000708208">
    <property type="component" value="Unassembled WGS sequence"/>
</dbReference>
<keyword evidence="1" id="KW-1133">Transmembrane helix</keyword>
<protein>
    <submittedName>
        <fullName evidence="2">Uncharacterized protein</fullName>
    </submittedName>
</protein>
<comment type="caution">
    <text evidence="2">The sequence shown here is derived from an EMBL/GenBank/DDBJ whole genome shotgun (WGS) entry which is preliminary data.</text>
</comment>
<organism evidence="2 3">
    <name type="scientific">Allacma fusca</name>
    <dbReference type="NCBI Taxonomy" id="39272"/>
    <lineage>
        <taxon>Eukaryota</taxon>
        <taxon>Metazoa</taxon>
        <taxon>Ecdysozoa</taxon>
        <taxon>Arthropoda</taxon>
        <taxon>Hexapoda</taxon>
        <taxon>Collembola</taxon>
        <taxon>Symphypleona</taxon>
        <taxon>Sminthuridae</taxon>
        <taxon>Allacma</taxon>
    </lineage>
</organism>
<evidence type="ECO:0000256" key="1">
    <source>
        <dbReference type="SAM" id="Phobius"/>
    </source>
</evidence>
<accession>A0A8J2NTT9</accession>
<feature type="non-terminal residue" evidence="2">
    <location>
        <position position="1"/>
    </location>
</feature>
<gene>
    <name evidence="2" type="ORF">AFUS01_LOCUS14808</name>
</gene>
<name>A0A8J2NTT9_9HEXA</name>